<reference evidence="1" key="1">
    <citation type="submission" date="2019-12" db="EMBL/GenBank/DDBJ databases">
        <title>Genome sequencing and annotation of Brassica cretica.</title>
        <authorList>
            <person name="Studholme D.J."/>
            <person name="Sarris P.F."/>
        </authorList>
    </citation>
    <scope>NUCLEOTIDE SEQUENCE</scope>
    <source>
        <strain evidence="1">PFS-001/15</strain>
        <tissue evidence="1">Leaf</tissue>
    </source>
</reference>
<proteinExistence type="predicted"/>
<evidence type="ECO:0000313" key="1">
    <source>
        <dbReference type="EMBL" id="KAF2608544.1"/>
    </source>
</evidence>
<gene>
    <name evidence="1" type="ORF">F2Q68_00045350</name>
</gene>
<protein>
    <submittedName>
        <fullName evidence="1">Uncharacterized protein</fullName>
    </submittedName>
</protein>
<name>A0A8S9LLX8_BRACR</name>
<comment type="caution">
    <text evidence="1">The sequence shown here is derived from an EMBL/GenBank/DDBJ whole genome shotgun (WGS) entry which is preliminary data.</text>
</comment>
<dbReference type="Proteomes" id="UP000712281">
    <property type="component" value="Unassembled WGS sequence"/>
</dbReference>
<evidence type="ECO:0000313" key="2">
    <source>
        <dbReference type="Proteomes" id="UP000712281"/>
    </source>
</evidence>
<dbReference type="EMBL" id="QGKW02000276">
    <property type="protein sequence ID" value="KAF2608544.1"/>
    <property type="molecule type" value="Genomic_DNA"/>
</dbReference>
<accession>A0A8S9LLX8</accession>
<dbReference type="AlphaFoldDB" id="A0A8S9LLX8"/>
<organism evidence="1 2">
    <name type="scientific">Brassica cretica</name>
    <name type="common">Mustard</name>
    <dbReference type="NCBI Taxonomy" id="69181"/>
    <lineage>
        <taxon>Eukaryota</taxon>
        <taxon>Viridiplantae</taxon>
        <taxon>Streptophyta</taxon>
        <taxon>Embryophyta</taxon>
        <taxon>Tracheophyta</taxon>
        <taxon>Spermatophyta</taxon>
        <taxon>Magnoliopsida</taxon>
        <taxon>eudicotyledons</taxon>
        <taxon>Gunneridae</taxon>
        <taxon>Pentapetalae</taxon>
        <taxon>rosids</taxon>
        <taxon>malvids</taxon>
        <taxon>Brassicales</taxon>
        <taxon>Brassicaceae</taxon>
        <taxon>Brassiceae</taxon>
        <taxon>Brassica</taxon>
    </lineage>
</organism>
<sequence>MISREKLVQVSVGSNTSCPKVTETYLNQPQIGSSVTIGTRTGQARSLRNDRTCTLPGRYLGLAVLGLLELGISPTALEPLHDQLAMVLAMVTKPPWTEPQVTSPLSQHPLYPLWSRLWTSPQNVGNRLHLSIVTTSSLPSLEQAVDFSTECWQ</sequence>